<gene>
    <name evidence="2" type="ORF">PIIN_04691</name>
</gene>
<proteinExistence type="predicted"/>
<dbReference type="InParanoid" id="G4THG4"/>
<evidence type="ECO:0000313" key="2">
    <source>
        <dbReference type="EMBL" id="CCA70756.1"/>
    </source>
</evidence>
<dbReference type="PROSITE" id="PS50172">
    <property type="entry name" value="BRCT"/>
    <property type="match status" value="1"/>
</dbReference>
<dbReference type="HOGENOM" id="CLU_1441572_0_0_1"/>
<dbReference type="EMBL" id="CAFZ01000093">
    <property type="protein sequence ID" value="CCA70756.1"/>
    <property type="molecule type" value="Genomic_DNA"/>
</dbReference>
<keyword evidence="3" id="KW-1185">Reference proteome</keyword>
<feature type="domain" description="BRCT" evidence="1">
    <location>
        <begin position="54"/>
        <end position="83"/>
    </location>
</feature>
<protein>
    <recommendedName>
        <fullName evidence="1">BRCT domain-containing protein</fullName>
    </recommendedName>
</protein>
<dbReference type="Proteomes" id="UP000007148">
    <property type="component" value="Unassembled WGS sequence"/>
</dbReference>
<comment type="caution">
    <text evidence="2">The sequence shown here is derived from an EMBL/GenBank/DDBJ whole genome shotgun (WGS) entry which is preliminary data.</text>
</comment>
<dbReference type="AlphaFoldDB" id="G4THG4"/>
<dbReference type="OrthoDB" id="3197870at2759"/>
<organism evidence="2 3">
    <name type="scientific">Serendipita indica (strain DSM 11827)</name>
    <name type="common">Root endophyte fungus</name>
    <name type="synonym">Piriformospora indica</name>
    <dbReference type="NCBI Taxonomy" id="1109443"/>
    <lineage>
        <taxon>Eukaryota</taxon>
        <taxon>Fungi</taxon>
        <taxon>Dikarya</taxon>
        <taxon>Basidiomycota</taxon>
        <taxon>Agaricomycotina</taxon>
        <taxon>Agaricomycetes</taxon>
        <taxon>Sebacinales</taxon>
        <taxon>Serendipitaceae</taxon>
        <taxon>Serendipita</taxon>
    </lineage>
</organism>
<evidence type="ECO:0000259" key="1">
    <source>
        <dbReference type="PROSITE" id="PS50172"/>
    </source>
</evidence>
<reference evidence="2 3" key="1">
    <citation type="journal article" date="2011" name="PLoS Pathog.">
        <title>Endophytic Life Strategies Decoded by Genome and Transcriptome Analyses of the Mutualistic Root Symbiont Piriformospora indica.</title>
        <authorList>
            <person name="Zuccaro A."/>
            <person name="Lahrmann U."/>
            <person name="Guldener U."/>
            <person name="Langen G."/>
            <person name="Pfiffi S."/>
            <person name="Biedenkopf D."/>
            <person name="Wong P."/>
            <person name="Samans B."/>
            <person name="Grimm C."/>
            <person name="Basiewicz M."/>
            <person name="Murat C."/>
            <person name="Martin F."/>
            <person name="Kogel K.H."/>
        </authorList>
    </citation>
    <scope>NUCLEOTIDE SEQUENCE [LARGE SCALE GENOMIC DNA]</scope>
    <source>
        <strain evidence="2 3">DSM 11827</strain>
    </source>
</reference>
<sequence length="188" mass="20963">MFRGLACFSPTVTQNVRLLWQSNRGTIASSLEEFDQVEWFFGTPADHEWVSRLLERGITVFEDSWVVDCIQAGCLIESQNYVFQEVKVLLTGRAGSALMPKDKHTHVDSMEWNSEDEVEKTLVAEAAGLAGTTEQRFGGSSYTRSNASRKVRGQCIFKWAQISSQTSNPAKYVLSQRANATTLSLETG</sequence>
<accession>G4THG4</accession>
<dbReference type="InterPro" id="IPR036420">
    <property type="entry name" value="BRCT_dom_sf"/>
</dbReference>
<name>G4THG4_SERID</name>
<dbReference type="InterPro" id="IPR001357">
    <property type="entry name" value="BRCT_dom"/>
</dbReference>
<dbReference type="SUPFAM" id="SSF52113">
    <property type="entry name" value="BRCT domain"/>
    <property type="match status" value="1"/>
</dbReference>
<evidence type="ECO:0000313" key="3">
    <source>
        <dbReference type="Proteomes" id="UP000007148"/>
    </source>
</evidence>